<dbReference type="PANTHER" id="PTHR46577:SF2">
    <property type="entry name" value="TRANSCRIPTIONAL REGULATORY PROTEIN"/>
    <property type="match status" value="1"/>
</dbReference>
<proteinExistence type="inferred from homology"/>
<dbReference type="PANTHER" id="PTHR46577">
    <property type="entry name" value="HTH-TYPE TRANSCRIPTIONAL REGULATORY PROTEIN GABR"/>
    <property type="match status" value="1"/>
</dbReference>
<evidence type="ECO:0000256" key="2">
    <source>
        <dbReference type="ARBA" id="ARBA00022898"/>
    </source>
</evidence>
<keyword evidence="5" id="KW-0804">Transcription</keyword>
<evidence type="ECO:0000256" key="4">
    <source>
        <dbReference type="ARBA" id="ARBA00023125"/>
    </source>
</evidence>
<dbReference type="Proteomes" id="UP000494117">
    <property type="component" value="Unassembled WGS sequence"/>
</dbReference>
<dbReference type="GO" id="GO:0003700">
    <property type="term" value="F:DNA-binding transcription factor activity"/>
    <property type="evidence" value="ECO:0007669"/>
    <property type="project" value="InterPro"/>
</dbReference>
<keyword evidence="7" id="KW-0032">Aminotransferase</keyword>
<dbReference type="RefSeq" id="WP_175207345.1">
    <property type="nucleotide sequence ID" value="NZ_CADILG010000015.1"/>
</dbReference>
<evidence type="ECO:0000259" key="6">
    <source>
        <dbReference type="PROSITE" id="PS50949"/>
    </source>
</evidence>
<evidence type="ECO:0000256" key="3">
    <source>
        <dbReference type="ARBA" id="ARBA00023015"/>
    </source>
</evidence>
<evidence type="ECO:0000313" key="8">
    <source>
        <dbReference type="Proteomes" id="UP000494117"/>
    </source>
</evidence>
<sequence length="485" mass="52998">MIDFQPNRARGRGLAPTLVEQLVAAILRAIEEQTLRPGMSLPSVREFARLYEVSTFTVASAYSRLVSQGWLAARPGAGYRVATPDAPARPSQPPSWEPPRLNAGWLLSDIFADHSIPIKSGCGWLPGEWLNEEGLHMALRHMGRVPAMRIANYGHPYGYAPLRESIAASLSAQGMEVEASQVLLTQGVTHGLDMVIRTLLRPGDTVVVEQPAYANLLQMLRLAGLRAVAVPRTLEGLDCDALEAAVARHRPRALFVNTALQNPSGASISMANAFRILQAAEKHGLWVVEDDISRELAPGVTPMLAALDGARRVVYLGGYSKVISPSVRVGYVVAHRDLARDIARTKMAVGLTSPEIMERIVHQVIREGRYRAHIARTRERLAAAHATVAEQMAQHGFEIYGRPQGGLFLWAKVAGQWRERGANGLAELALKDGIWLAPGSYFEADEANTPWVRFNVAYSEAPALWRFMRNAGATPIAPALTDART</sequence>
<keyword evidence="2" id="KW-0663">Pyridoxal phosphate</keyword>
<organism evidence="7 8">
    <name type="scientific">Achromobacter anxifer</name>
    <dbReference type="NCBI Taxonomy" id="1287737"/>
    <lineage>
        <taxon>Bacteria</taxon>
        <taxon>Pseudomonadati</taxon>
        <taxon>Pseudomonadota</taxon>
        <taxon>Betaproteobacteria</taxon>
        <taxon>Burkholderiales</taxon>
        <taxon>Alcaligenaceae</taxon>
        <taxon>Achromobacter</taxon>
    </lineage>
</organism>
<name>A0A6S7CV32_9BURK</name>
<dbReference type="InterPro" id="IPR036390">
    <property type="entry name" value="WH_DNA-bd_sf"/>
</dbReference>
<reference evidence="7 8" key="1">
    <citation type="submission" date="2020-04" db="EMBL/GenBank/DDBJ databases">
        <authorList>
            <person name="De Canck E."/>
        </authorList>
    </citation>
    <scope>NUCLEOTIDE SEQUENCE [LARGE SCALE GENOMIC DNA]</scope>
    <source>
        <strain evidence="7 8">LMG 26858</strain>
    </source>
</reference>
<dbReference type="Gene3D" id="1.10.10.10">
    <property type="entry name" value="Winged helix-like DNA-binding domain superfamily/Winged helix DNA-binding domain"/>
    <property type="match status" value="1"/>
</dbReference>
<dbReference type="CDD" id="cd07377">
    <property type="entry name" value="WHTH_GntR"/>
    <property type="match status" value="1"/>
</dbReference>
<evidence type="ECO:0000256" key="1">
    <source>
        <dbReference type="ARBA" id="ARBA00005384"/>
    </source>
</evidence>
<dbReference type="SMART" id="SM00345">
    <property type="entry name" value="HTH_GNTR"/>
    <property type="match status" value="1"/>
</dbReference>
<feature type="domain" description="HTH gntR-type" evidence="6">
    <location>
        <begin position="16"/>
        <end position="84"/>
    </location>
</feature>
<keyword evidence="3" id="KW-0805">Transcription regulation</keyword>
<evidence type="ECO:0000313" key="7">
    <source>
        <dbReference type="EMBL" id="CAB3865996.1"/>
    </source>
</evidence>
<keyword evidence="4" id="KW-0238">DNA-binding</keyword>
<dbReference type="InterPro" id="IPR051446">
    <property type="entry name" value="HTH_trans_reg/aminotransferase"/>
</dbReference>
<dbReference type="GO" id="GO:0030170">
    <property type="term" value="F:pyridoxal phosphate binding"/>
    <property type="evidence" value="ECO:0007669"/>
    <property type="project" value="InterPro"/>
</dbReference>
<dbReference type="SUPFAM" id="SSF46785">
    <property type="entry name" value="Winged helix' DNA-binding domain"/>
    <property type="match status" value="1"/>
</dbReference>
<dbReference type="InterPro" id="IPR000524">
    <property type="entry name" value="Tscrpt_reg_HTH_GntR"/>
</dbReference>
<dbReference type="InterPro" id="IPR004839">
    <property type="entry name" value="Aminotransferase_I/II_large"/>
</dbReference>
<dbReference type="Pfam" id="PF00392">
    <property type="entry name" value="GntR"/>
    <property type="match status" value="1"/>
</dbReference>
<dbReference type="InterPro" id="IPR015424">
    <property type="entry name" value="PyrdxlP-dep_Trfase"/>
</dbReference>
<dbReference type="GO" id="GO:0003677">
    <property type="term" value="F:DNA binding"/>
    <property type="evidence" value="ECO:0007669"/>
    <property type="project" value="UniProtKB-KW"/>
</dbReference>
<protein>
    <submittedName>
        <fullName evidence="7">Histidinol-phosphate aminotransferase</fullName>
        <ecNumber evidence="7">2.6.1.9</ecNumber>
    </submittedName>
</protein>
<dbReference type="PROSITE" id="PS50949">
    <property type="entry name" value="HTH_GNTR"/>
    <property type="match status" value="1"/>
</dbReference>
<gene>
    <name evidence="7" type="primary">hisC_2</name>
    <name evidence="7" type="ORF">LMG26858_02475</name>
</gene>
<evidence type="ECO:0000256" key="5">
    <source>
        <dbReference type="ARBA" id="ARBA00023163"/>
    </source>
</evidence>
<dbReference type="SUPFAM" id="SSF53383">
    <property type="entry name" value="PLP-dependent transferases"/>
    <property type="match status" value="1"/>
</dbReference>
<dbReference type="EC" id="2.6.1.9" evidence="7"/>
<keyword evidence="7" id="KW-0808">Transferase</keyword>
<dbReference type="CDD" id="cd00609">
    <property type="entry name" value="AAT_like"/>
    <property type="match status" value="1"/>
</dbReference>
<dbReference type="InterPro" id="IPR015421">
    <property type="entry name" value="PyrdxlP-dep_Trfase_major"/>
</dbReference>
<comment type="similarity">
    <text evidence="1">In the C-terminal section; belongs to the class-I pyridoxal-phosphate-dependent aminotransferase family.</text>
</comment>
<dbReference type="EMBL" id="CADILG010000015">
    <property type="protein sequence ID" value="CAB3865996.1"/>
    <property type="molecule type" value="Genomic_DNA"/>
</dbReference>
<accession>A0A6S7CV32</accession>
<dbReference type="Pfam" id="PF00155">
    <property type="entry name" value="Aminotran_1_2"/>
    <property type="match status" value="1"/>
</dbReference>
<dbReference type="InterPro" id="IPR036388">
    <property type="entry name" value="WH-like_DNA-bd_sf"/>
</dbReference>
<dbReference type="GO" id="GO:0004400">
    <property type="term" value="F:histidinol-phosphate transaminase activity"/>
    <property type="evidence" value="ECO:0007669"/>
    <property type="project" value="UniProtKB-EC"/>
</dbReference>
<keyword evidence="8" id="KW-1185">Reference proteome</keyword>
<dbReference type="AlphaFoldDB" id="A0A6S7CV32"/>
<dbReference type="Gene3D" id="3.40.640.10">
    <property type="entry name" value="Type I PLP-dependent aspartate aminotransferase-like (Major domain)"/>
    <property type="match status" value="1"/>
</dbReference>